<dbReference type="InterPro" id="IPR036397">
    <property type="entry name" value="RNaseH_sf"/>
</dbReference>
<dbReference type="Gene3D" id="3.30.420.10">
    <property type="entry name" value="Ribonuclease H-like superfamily/Ribonuclease H"/>
    <property type="match status" value="1"/>
</dbReference>
<dbReference type="PROSITE" id="PS50879">
    <property type="entry name" value="RNASE_H_1"/>
    <property type="match status" value="1"/>
</dbReference>
<dbReference type="GO" id="GO:0003676">
    <property type="term" value="F:nucleic acid binding"/>
    <property type="evidence" value="ECO:0007669"/>
    <property type="project" value="InterPro"/>
</dbReference>
<organism evidence="2 3">
    <name type="scientific">Rhynchophorus ferrugineus</name>
    <name type="common">Red palm weevil</name>
    <name type="synonym">Curculio ferrugineus</name>
    <dbReference type="NCBI Taxonomy" id="354439"/>
    <lineage>
        <taxon>Eukaryota</taxon>
        <taxon>Metazoa</taxon>
        <taxon>Ecdysozoa</taxon>
        <taxon>Arthropoda</taxon>
        <taxon>Hexapoda</taxon>
        <taxon>Insecta</taxon>
        <taxon>Pterygota</taxon>
        <taxon>Neoptera</taxon>
        <taxon>Endopterygota</taxon>
        <taxon>Coleoptera</taxon>
        <taxon>Polyphaga</taxon>
        <taxon>Cucujiformia</taxon>
        <taxon>Curculionidae</taxon>
        <taxon>Dryophthorinae</taxon>
        <taxon>Rhynchophorus</taxon>
    </lineage>
</organism>
<dbReference type="EMBL" id="JAACXV010004132">
    <property type="protein sequence ID" value="KAF7277107.1"/>
    <property type="molecule type" value="Genomic_DNA"/>
</dbReference>
<proteinExistence type="predicted"/>
<dbReference type="InterPro" id="IPR012337">
    <property type="entry name" value="RNaseH-like_sf"/>
</dbReference>
<reference evidence="2" key="1">
    <citation type="submission" date="2020-08" db="EMBL/GenBank/DDBJ databases">
        <title>Genome sequencing and assembly of the red palm weevil Rhynchophorus ferrugineus.</title>
        <authorList>
            <person name="Dias G.B."/>
            <person name="Bergman C.M."/>
            <person name="Manee M."/>
        </authorList>
    </citation>
    <scope>NUCLEOTIDE SEQUENCE</scope>
    <source>
        <strain evidence="2">AA-2017</strain>
        <tissue evidence="2">Whole larva</tissue>
    </source>
</reference>
<dbReference type="Proteomes" id="UP000625711">
    <property type="component" value="Unassembled WGS sequence"/>
</dbReference>
<comment type="caution">
    <text evidence="2">The sequence shown here is derived from an EMBL/GenBank/DDBJ whole genome shotgun (WGS) entry which is preliminary data.</text>
</comment>
<accession>A0A834IN84</accession>
<dbReference type="OrthoDB" id="3645095at2759"/>
<feature type="domain" description="RNase H type-1" evidence="1">
    <location>
        <begin position="1"/>
        <end position="60"/>
    </location>
</feature>
<dbReference type="InterPro" id="IPR002156">
    <property type="entry name" value="RNaseH_domain"/>
</dbReference>
<evidence type="ECO:0000313" key="2">
    <source>
        <dbReference type="EMBL" id="KAF7277107.1"/>
    </source>
</evidence>
<protein>
    <recommendedName>
        <fullName evidence="1">RNase H type-1 domain-containing protein</fullName>
    </recommendedName>
</protein>
<dbReference type="AlphaFoldDB" id="A0A834IN84"/>
<evidence type="ECO:0000259" key="1">
    <source>
        <dbReference type="PROSITE" id="PS50879"/>
    </source>
</evidence>
<name>A0A834IN84_RHYFE</name>
<sequence>MSSLDSLISVKTVHPLVIAIRELHTALEGSGVRINYLWVPSHRGIPGNERADYLTSRKEESIKLSVLFSKEDAKTHIKTLYKKLDQLNWDLLMENNKLWENKGVFHQSPNINNLNRDPPQCDEFQIQQSIKHILLECQKFEVLRQQLGMPRSLKQLVQPKHLDMLLNYLTAAGLVHLL</sequence>
<keyword evidence="3" id="KW-1185">Reference proteome</keyword>
<dbReference type="GO" id="GO:0004523">
    <property type="term" value="F:RNA-DNA hybrid ribonuclease activity"/>
    <property type="evidence" value="ECO:0007669"/>
    <property type="project" value="InterPro"/>
</dbReference>
<evidence type="ECO:0000313" key="3">
    <source>
        <dbReference type="Proteomes" id="UP000625711"/>
    </source>
</evidence>
<gene>
    <name evidence="2" type="ORF">GWI33_009440</name>
</gene>
<dbReference type="SUPFAM" id="SSF53098">
    <property type="entry name" value="Ribonuclease H-like"/>
    <property type="match status" value="1"/>
</dbReference>